<dbReference type="EMBL" id="CP019656">
    <property type="protein sequence ID" value="AVF28809.1"/>
    <property type="molecule type" value="Genomic_DNA"/>
</dbReference>
<accession>A0A2L1U795</accession>
<dbReference type="Proteomes" id="UP000239833">
    <property type="component" value="Plasmid unnamed1"/>
</dbReference>
<dbReference type="AlphaFoldDB" id="A0A2L1U795"/>
<evidence type="ECO:0000313" key="1">
    <source>
        <dbReference type="EMBL" id="AVF28809.1"/>
    </source>
</evidence>
<sequence>MSKASNMLIEISKCWCSNCEKPFFELINYELEQCPWCNYVFSADYPHWPKTEETPDKYLLVIDPQNGVPSIMVLGGTEDES</sequence>
<dbReference type="RefSeq" id="WP_104932833.1">
    <property type="nucleotide sequence ID" value="NZ_CP019656.1"/>
</dbReference>
<evidence type="ECO:0000313" key="2">
    <source>
        <dbReference type="Proteomes" id="UP000239833"/>
    </source>
</evidence>
<proteinExistence type="predicted"/>
<geneLocation type="plasmid" evidence="1">
    <name>unnamed1</name>
</geneLocation>
<reference evidence="2" key="1">
    <citation type="submission" date="2017-02" db="EMBL/GenBank/DDBJ databases">
        <title>Delineation of Paenibacillus larvae strains originating from foulbrood outbreaks.</title>
        <authorList>
            <person name="Beims H."/>
            <person name="Bunk B."/>
            <person name="Sproeer C."/>
            <person name="Mohr K.I."/>
            <person name="Pradella S."/>
            <person name="Guenther G."/>
            <person name="Rohde M."/>
            <person name="von der Ohe W."/>
            <person name="Steinert M."/>
        </authorList>
    </citation>
    <scope>NUCLEOTIDE SEQUENCE [LARGE SCALE GENOMIC DNA]</scope>
    <source>
        <strain evidence="2">Eric_III</strain>
        <plasmid evidence="2">Plasmid unnamed1</plasmid>
    </source>
</reference>
<gene>
    <name evidence="1" type="ORF">ERICIII_04805</name>
</gene>
<protein>
    <submittedName>
        <fullName evidence="1">Uncharacterized protein</fullName>
    </submittedName>
</protein>
<keyword evidence="1" id="KW-0614">Plasmid</keyword>
<name>A0A2L1U795_9BACL</name>
<organism evidence="1 2">
    <name type="scientific">Paenibacillus larvae subsp. larvae</name>
    <dbReference type="NCBI Taxonomy" id="147375"/>
    <lineage>
        <taxon>Bacteria</taxon>
        <taxon>Bacillati</taxon>
        <taxon>Bacillota</taxon>
        <taxon>Bacilli</taxon>
        <taxon>Bacillales</taxon>
        <taxon>Paenibacillaceae</taxon>
        <taxon>Paenibacillus</taxon>
    </lineage>
</organism>